<sequence length="76" mass="8902">MQLYTPARSWYASTFNSSKSEFEIDDKETGVLMGKGFSDIIVTTLIPVKLKLWYTVKVEVKDGRYRYQMTDFKYEG</sequence>
<proteinExistence type="predicted"/>
<keyword evidence="3" id="KW-1185">Reference proteome</keyword>
<reference evidence="2 3" key="1">
    <citation type="submission" date="2019-07" db="EMBL/GenBank/DDBJ databases">
        <title>Rufibacter sp. nov., isolated from lake sediment.</title>
        <authorList>
            <person name="Qu J.-H."/>
        </authorList>
    </citation>
    <scope>NUCLEOTIDE SEQUENCE [LARGE SCALE GENOMIC DNA]</scope>
    <source>
        <strain evidence="2 3">NBS58-1</strain>
    </source>
</reference>
<name>A0A5B6TI19_9BACT</name>
<dbReference type="AlphaFoldDB" id="A0A5B6TI19"/>
<evidence type="ECO:0000313" key="2">
    <source>
        <dbReference type="EMBL" id="KAA3438902.1"/>
    </source>
</evidence>
<comment type="caution">
    <text evidence="2">The sequence shown here is derived from an EMBL/GenBank/DDBJ whole genome shotgun (WGS) entry which is preliminary data.</text>
</comment>
<evidence type="ECO:0000259" key="1">
    <source>
        <dbReference type="Pfam" id="PF14730"/>
    </source>
</evidence>
<dbReference type="EMBL" id="VKKY01000002">
    <property type="protein sequence ID" value="KAA3438902.1"/>
    <property type="molecule type" value="Genomic_DNA"/>
</dbReference>
<accession>A0A5B6TI19</accession>
<dbReference type="Proteomes" id="UP000324133">
    <property type="component" value="Unassembled WGS sequence"/>
</dbReference>
<gene>
    <name evidence="2" type="ORF">FOA19_14640</name>
</gene>
<protein>
    <submittedName>
        <fullName evidence="2">DUF4468 domain-containing protein</fullName>
    </submittedName>
</protein>
<organism evidence="2 3">
    <name type="scientific">Rufibacter hautae</name>
    <dbReference type="NCBI Taxonomy" id="2595005"/>
    <lineage>
        <taxon>Bacteria</taxon>
        <taxon>Pseudomonadati</taxon>
        <taxon>Bacteroidota</taxon>
        <taxon>Cytophagia</taxon>
        <taxon>Cytophagales</taxon>
        <taxon>Hymenobacteraceae</taxon>
        <taxon>Rufibacter</taxon>
    </lineage>
</organism>
<dbReference type="Gene3D" id="3.30.530.80">
    <property type="match status" value="1"/>
</dbReference>
<dbReference type="Pfam" id="PF14730">
    <property type="entry name" value="DUF4468"/>
    <property type="match status" value="1"/>
</dbReference>
<feature type="domain" description="DUF4468" evidence="1">
    <location>
        <begin position="2"/>
        <end position="74"/>
    </location>
</feature>
<dbReference type="InterPro" id="IPR027823">
    <property type="entry name" value="DUF4468"/>
</dbReference>
<evidence type="ECO:0000313" key="3">
    <source>
        <dbReference type="Proteomes" id="UP000324133"/>
    </source>
</evidence>
<dbReference type="OrthoDB" id="894059at2"/>
<dbReference type="RefSeq" id="WP_149091958.1">
    <property type="nucleotide sequence ID" value="NZ_VKKY01000002.1"/>
</dbReference>